<keyword evidence="5" id="KW-0418">Kinase</keyword>
<evidence type="ECO:0000259" key="10">
    <source>
        <dbReference type="Pfam" id="PF16575"/>
    </source>
</evidence>
<evidence type="ECO:0000256" key="7">
    <source>
        <dbReference type="ARBA" id="ARBA00024737"/>
    </source>
</evidence>
<dbReference type="InterPro" id="IPR027417">
    <property type="entry name" value="P-loop_NTPase"/>
</dbReference>
<dbReference type="GO" id="GO:0006396">
    <property type="term" value="P:RNA processing"/>
    <property type="evidence" value="ECO:0007669"/>
    <property type="project" value="InterPro"/>
</dbReference>
<comment type="catalytic activity">
    <reaction evidence="9">
        <text>a 5'-end dephospho-2'-deoxyribonucleoside-DNA + ATP = a 5'-end 5'-phospho-2'-deoxyribonucleoside-DNA + ADP + H(+)</text>
        <dbReference type="Rhea" id="RHEA:15669"/>
        <dbReference type="Rhea" id="RHEA-COMP:13180"/>
        <dbReference type="Rhea" id="RHEA-COMP:13184"/>
        <dbReference type="ChEBI" id="CHEBI:15378"/>
        <dbReference type="ChEBI" id="CHEBI:30616"/>
        <dbReference type="ChEBI" id="CHEBI:136412"/>
        <dbReference type="ChEBI" id="CHEBI:136416"/>
        <dbReference type="ChEBI" id="CHEBI:456216"/>
        <dbReference type="EC" id="2.7.1.78"/>
    </reaction>
</comment>
<dbReference type="AlphaFoldDB" id="A0A7C4HBL8"/>
<proteinExistence type="predicted"/>
<evidence type="ECO:0000313" key="11">
    <source>
        <dbReference type="EMBL" id="HGM58590.1"/>
    </source>
</evidence>
<keyword evidence="6" id="KW-0067">ATP-binding</keyword>
<keyword evidence="3" id="KW-0808">Transferase</keyword>
<name>A0A7C4HBL8_STAMA</name>
<dbReference type="EMBL" id="DTBJ01000022">
    <property type="protein sequence ID" value="HGM58590.1"/>
    <property type="molecule type" value="Genomic_DNA"/>
</dbReference>
<dbReference type="InterPro" id="IPR032319">
    <property type="entry name" value="CLP1_P"/>
</dbReference>
<evidence type="ECO:0000256" key="3">
    <source>
        <dbReference type="ARBA" id="ARBA00022679"/>
    </source>
</evidence>
<evidence type="ECO:0000256" key="6">
    <source>
        <dbReference type="ARBA" id="ARBA00022840"/>
    </source>
</evidence>
<dbReference type="InterPro" id="IPR045116">
    <property type="entry name" value="Clp1/Grc3"/>
</dbReference>
<evidence type="ECO:0000256" key="4">
    <source>
        <dbReference type="ARBA" id="ARBA00022741"/>
    </source>
</evidence>
<dbReference type="PANTHER" id="PTHR12755:SF3">
    <property type="entry name" value="POLYNUCLEOTIDE 5'-HYDROXYL-KINASE NOL9"/>
    <property type="match status" value="1"/>
</dbReference>
<evidence type="ECO:0000256" key="8">
    <source>
        <dbReference type="ARBA" id="ARBA00044641"/>
    </source>
</evidence>
<evidence type="ECO:0000256" key="1">
    <source>
        <dbReference type="ARBA" id="ARBA00001968"/>
    </source>
</evidence>
<dbReference type="GO" id="GO:0051734">
    <property type="term" value="F:ATP-dependent polynucleotide 5'-hydroxyl-kinase activity"/>
    <property type="evidence" value="ECO:0007669"/>
    <property type="project" value="UniProtKB-EC"/>
</dbReference>
<dbReference type="Gene3D" id="3.40.50.300">
    <property type="entry name" value="P-loop containing nucleotide triphosphate hydrolases"/>
    <property type="match status" value="1"/>
</dbReference>
<sequence>MPILKMNKDEMLCLTGPMSINILNGRLEILYKEFGKGEHLIIHKFRNYIVHALEDTELDITMGDDAKIQLINENEPYLERLNIVNDILTNNYDKVVILGGVDTGKSTLSILLSNKALRDGLKPAIIDGDIGQADIGPPCFISMSYPSKQVLWMRDLKPCVMKFIGDIKPQNYTDRIIYVLKELIEQAISDNRNPIIIDTDGWINDEYAVNYKCKLVSELNPKAVIAIGEDTWSIFQKYENIGIKVYKTRVPLNRRTRSREERRQLRKDKYLEYLNNAPQRRVGLDKVVFIGHPLFHSCDLINISTNSGFKTDLMRNLVYVTKCFNTLHVVSTSNISEEQLEFLKKTYGCDKVKTYSDSSFRRIFIAVSNGEIDYPGLIEWIDFRNREAVVKTNYTGDIKYIKLSRIHLTEDYVEQVAE</sequence>
<dbReference type="SUPFAM" id="SSF52540">
    <property type="entry name" value="P-loop containing nucleoside triphosphate hydrolases"/>
    <property type="match status" value="1"/>
</dbReference>
<evidence type="ECO:0000256" key="9">
    <source>
        <dbReference type="ARBA" id="ARBA00044673"/>
    </source>
</evidence>
<accession>A0A7C4HBL8</accession>
<dbReference type="PANTHER" id="PTHR12755">
    <property type="entry name" value="CLEAVAGE/POLYADENYLATION FACTOR IA SUBUNIT CLP1P"/>
    <property type="match status" value="1"/>
</dbReference>
<comment type="function">
    <text evidence="7">Polynucleotide kinase that can phosphorylate the 5'-hydroxyl groups of both single-stranded RNA (ssRNA) and single-stranded DNA (ssDNA). Exhibits a strong preference for ssRNA.</text>
</comment>
<keyword evidence="4" id="KW-0547">Nucleotide-binding</keyword>
<comment type="cofactor">
    <cofactor evidence="1">
        <name>a divalent metal cation</name>
        <dbReference type="ChEBI" id="CHEBI:60240"/>
    </cofactor>
</comment>
<protein>
    <recommendedName>
        <fullName evidence="2">polynucleotide 5'-hydroxyl-kinase</fullName>
        <ecNumber evidence="2">2.7.1.78</ecNumber>
    </recommendedName>
</protein>
<dbReference type="EC" id="2.7.1.78" evidence="2"/>
<dbReference type="GO" id="GO:0005524">
    <property type="term" value="F:ATP binding"/>
    <property type="evidence" value="ECO:0007669"/>
    <property type="project" value="UniProtKB-KW"/>
</dbReference>
<comment type="caution">
    <text evidence="11">The sequence shown here is derived from an EMBL/GenBank/DDBJ whole genome shotgun (WGS) entry which is preliminary data.</text>
</comment>
<comment type="catalytic activity">
    <reaction evidence="8">
        <text>a 5'-end dephospho-ribonucleoside-RNA + ATP = a 5'-end 5'-phospho-ribonucleoside-RNA + ADP + H(+)</text>
        <dbReference type="Rhea" id="RHEA:54580"/>
        <dbReference type="Rhea" id="RHEA-COMP:13936"/>
        <dbReference type="Rhea" id="RHEA-COMP:15179"/>
        <dbReference type="ChEBI" id="CHEBI:15378"/>
        <dbReference type="ChEBI" id="CHEBI:30616"/>
        <dbReference type="ChEBI" id="CHEBI:138282"/>
        <dbReference type="ChEBI" id="CHEBI:138284"/>
        <dbReference type="ChEBI" id="CHEBI:456216"/>
        <dbReference type="EC" id="2.7.1.78"/>
    </reaction>
</comment>
<gene>
    <name evidence="11" type="ORF">ENU14_03250</name>
</gene>
<dbReference type="Pfam" id="PF16575">
    <property type="entry name" value="CLP1_P"/>
    <property type="match status" value="1"/>
</dbReference>
<organism evidence="11">
    <name type="scientific">Staphylothermus marinus</name>
    <dbReference type="NCBI Taxonomy" id="2280"/>
    <lineage>
        <taxon>Archaea</taxon>
        <taxon>Thermoproteota</taxon>
        <taxon>Thermoprotei</taxon>
        <taxon>Desulfurococcales</taxon>
        <taxon>Desulfurococcaceae</taxon>
        <taxon>Staphylothermus</taxon>
    </lineage>
</organism>
<evidence type="ECO:0000256" key="5">
    <source>
        <dbReference type="ARBA" id="ARBA00022777"/>
    </source>
</evidence>
<evidence type="ECO:0000256" key="2">
    <source>
        <dbReference type="ARBA" id="ARBA00012157"/>
    </source>
</evidence>
<feature type="domain" description="Clp1 P-loop" evidence="10">
    <location>
        <begin position="99"/>
        <end position="275"/>
    </location>
</feature>
<reference evidence="11" key="1">
    <citation type="journal article" date="2020" name="mSystems">
        <title>Genome- and Community-Level Interaction Insights into Carbon Utilization and Element Cycling Functions of Hydrothermarchaeota in Hydrothermal Sediment.</title>
        <authorList>
            <person name="Zhou Z."/>
            <person name="Liu Y."/>
            <person name="Xu W."/>
            <person name="Pan J."/>
            <person name="Luo Z.H."/>
            <person name="Li M."/>
        </authorList>
    </citation>
    <scope>NUCLEOTIDE SEQUENCE [LARGE SCALE GENOMIC DNA]</scope>
    <source>
        <strain evidence="11">SpSt-642</strain>
    </source>
</reference>